<dbReference type="RefSeq" id="WP_100377961.1">
    <property type="nucleotide sequence ID" value="NZ_PGFD01000003.1"/>
</dbReference>
<evidence type="ECO:0000313" key="1">
    <source>
        <dbReference type="EMBL" id="PJJ62818.1"/>
    </source>
</evidence>
<gene>
    <name evidence="1" type="ORF">CLV73_3323</name>
</gene>
<organism evidence="1 2">
    <name type="scientific">Chryseobacterium geocarposphaerae</name>
    <dbReference type="NCBI Taxonomy" id="1416776"/>
    <lineage>
        <taxon>Bacteria</taxon>
        <taxon>Pseudomonadati</taxon>
        <taxon>Bacteroidota</taxon>
        <taxon>Flavobacteriia</taxon>
        <taxon>Flavobacteriales</taxon>
        <taxon>Weeksellaceae</taxon>
        <taxon>Chryseobacterium group</taxon>
        <taxon>Chryseobacterium</taxon>
    </lineage>
</organism>
<name>A0A2M9BXJ8_9FLAO</name>
<reference evidence="1 2" key="1">
    <citation type="submission" date="2017-11" db="EMBL/GenBank/DDBJ databases">
        <title>Genomic Encyclopedia of Archaeal and Bacterial Type Strains, Phase II (KMG-II): From Individual Species to Whole Genera.</title>
        <authorList>
            <person name="Goeker M."/>
        </authorList>
    </citation>
    <scope>NUCLEOTIDE SEQUENCE [LARGE SCALE GENOMIC DNA]</scope>
    <source>
        <strain evidence="1 2">DSM 27617</strain>
    </source>
</reference>
<sequence length="91" mass="10652">MKIVKKFDHLVGKTKREIISKFGDSYVYSDNGLYYTLNRTWFTKGITLSVKFDGQEKVEKIDVLENDKAVLPYLFSLSDSSNQYKIFEKIQ</sequence>
<dbReference type="Proteomes" id="UP000228740">
    <property type="component" value="Unassembled WGS sequence"/>
</dbReference>
<dbReference type="EMBL" id="PGFD01000003">
    <property type="protein sequence ID" value="PJJ62818.1"/>
    <property type="molecule type" value="Genomic_DNA"/>
</dbReference>
<dbReference type="OrthoDB" id="1259879at2"/>
<keyword evidence="2" id="KW-1185">Reference proteome</keyword>
<accession>A0A2M9BXJ8</accession>
<evidence type="ECO:0000313" key="2">
    <source>
        <dbReference type="Proteomes" id="UP000228740"/>
    </source>
</evidence>
<comment type="caution">
    <text evidence="1">The sequence shown here is derived from an EMBL/GenBank/DDBJ whole genome shotgun (WGS) entry which is preliminary data.</text>
</comment>
<proteinExistence type="predicted"/>
<dbReference type="AlphaFoldDB" id="A0A2M9BXJ8"/>
<protein>
    <submittedName>
        <fullName evidence="1">Uncharacterized protein</fullName>
    </submittedName>
</protein>